<dbReference type="EMBL" id="HE802677">
    <property type="protein sequence ID" value="CCH26355.1"/>
    <property type="molecule type" value="Genomic_DNA"/>
</dbReference>
<dbReference type="PATRIC" id="fig|1314.239.peg.198"/>
<protein>
    <submittedName>
        <fullName evidence="1">Uncharacterized protein</fullName>
    </submittedName>
</protein>
<proteinExistence type="predicted"/>
<dbReference type="AlphaFoldDB" id="N0DX21"/>
<sequence>MIIVAIDKVSTVRQRNSVKEETLYEMSGLLNERETVEKRK</sequence>
<evidence type="ECO:0000313" key="1">
    <source>
        <dbReference type="EMBL" id="CCH26355.1"/>
    </source>
</evidence>
<reference evidence="1" key="1">
    <citation type="journal article" date="2012" name="Antimicrob. Agents Chemother.">
        <title>ICESp1116 is responsible for erm(B)-mediated macrolide resistance in tetracycline-susceptible and inducibly erythromycin-resistant strains of Streptococcus pyogenes.</title>
        <authorList>
            <person name="Brenciani A."/>
            <person name="Tiberi E."/>
            <person name="Morici E."/>
            <person name="Oryasin E."/>
            <person name="Giovanetti E."/>
            <person name="Varaldo P.E."/>
        </authorList>
    </citation>
    <scope>NUCLEOTIDE SEQUENCE</scope>
    <source>
        <strain evidence="1">A-3</strain>
    </source>
</reference>
<name>N0DX21_STRPY</name>
<accession>N0DX21</accession>
<organism evidence="1">
    <name type="scientific">Streptococcus pyogenes</name>
    <dbReference type="NCBI Taxonomy" id="1314"/>
    <lineage>
        <taxon>Bacteria</taxon>
        <taxon>Bacillati</taxon>
        <taxon>Bacillota</taxon>
        <taxon>Bacilli</taxon>
        <taxon>Lactobacillales</taxon>
        <taxon>Streptococcaceae</taxon>
        <taxon>Streptococcus</taxon>
    </lineage>
</organism>